<comment type="catalytic activity">
    <reaction evidence="1">
        <text>ATP + protein L-histidine = ADP + protein N-phospho-L-histidine.</text>
        <dbReference type="EC" id="2.7.13.3"/>
    </reaction>
</comment>
<evidence type="ECO:0000256" key="5">
    <source>
        <dbReference type="SAM" id="Coils"/>
    </source>
</evidence>
<evidence type="ECO:0000259" key="6">
    <source>
        <dbReference type="PROSITE" id="PS50109"/>
    </source>
</evidence>
<evidence type="ECO:0000256" key="1">
    <source>
        <dbReference type="ARBA" id="ARBA00000085"/>
    </source>
</evidence>
<dbReference type="InterPro" id="IPR003594">
    <property type="entry name" value="HATPase_dom"/>
</dbReference>
<feature type="coiled-coil region" evidence="5">
    <location>
        <begin position="18"/>
        <end position="63"/>
    </location>
</feature>
<evidence type="ECO:0000313" key="10">
    <source>
        <dbReference type="EMBL" id="MBB5287324.1"/>
    </source>
</evidence>
<evidence type="ECO:0000259" key="9">
    <source>
        <dbReference type="PROSITE" id="PS50113"/>
    </source>
</evidence>
<protein>
    <recommendedName>
        <fullName evidence="2">histidine kinase</fullName>
        <ecNumber evidence="2">2.7.13.3</ecNumber>
    </recommendedName>
</protein>
<dbReference type="PROSITE" id="PS50112">
    <property type="entry name" value="PAS"/>
    <property type="match status" value="2"/>
</dbReference>
<feature type="domain" description="Histidine kinase" evidence="6">
    <location>
        <begin position="461"/>
        <end position="684"/>
    </location>
</feature>
<evidence type="ECO:0000259" key="8">
    <source>
        <dbReference type="PROSITE" id="PS50112"/>
    </source>
</evidence>
<dbReference type="InterPro" id="IPR005467">
    <property type="entry name" value="His_kinase_dom"/>
</dbReference>
<feature type="modified residue" description="4-aspartylphosphate" evidence="4">
    <location>
        <position position="760"/>
    </location>
</feature>
<dbReference type="GO" id="GO:0000155">
    <property type="term" value="F:phosphorelay sensor kinase activity"/>
    <property type="evidence" value="ECO:0007669"/>
    <property type="project" value="InterPro"/>
</dbReference>
<dbReference type="AlphaFoldDB" id="A0A840TVQ3"/>
<dbReference type="InterPro" id="IPR036890">
    <property type="entry name" value="HATPase_C_sf"/>
</dbReference>
<feature type="domain" description="Response regulatory" evidence="7">
    <location>
        <begin position="711"/>
        <end position="828"/>
    </location>
</feature>
<dbReference type="CDD" id="cd16922">
    <property type="entry name" value="HATPase_EvgS-ArcB-TorS-like"/>
    <property type="match status" value="1"/>
</dbReference>
<keyword evidence="5" id="KW-0175">Coiled coil</keyword>
<dbReference type="SMART" id="SM00387">
    <property type="entry name" value="HATPase_c"/>
    <property type="match status" value="1"/>
</dbReference>
<keyword evidence="11" id="KW-1185">Reference proteome</keyword>
<dbReference type="PROSITE" id="PS50109">
    <property type="entry name" value="HIS_KIN"/>
    <property type="match status" value="1"/>
</dbReference>
<dbReference type="InterPro" id="IPR000700">
    <property type="entry name" value="PAS-assoc_C"/>
</dbReference>
<dbReference type="FunFam" id="3.30.565.10:FF:000010">
    <property type="entry name" value="Sensor histidine kinase RcsC"/>
    <property type="match status" value="1"/>
</dbReference>
<dbReference type="InterPro" id="IPR011006">
    <property type="entry name" value="CheY-like_superfamily"/>
</dbReference>
<dbReference type="EMBL" id="JACHGF010000016">
    <property type="protein sequence ID" value="MBB5287324.1"/>
    <property type="molecule type" value="Genomic_DNA"/>
</dbReference>
<dbReference type="PROSITE" id="PS50113">
    <property type="entry name" value="PAC"/>
    <property type="match status" value="2"/>
</dbReference>
<keyword evidence="3 4" id="KW-0597">Phosphoprotein</keyword>
<dbReference type="InterPro" id="IPR003661">
    <property type="entry name" value="HisK_dim/P_dom"/>
</dbReference>
<evidence type="ECO:0000313" key="11">
    <source>
        <dbReference type="Proteomes" id="UP000557307"/>
    </source>
</evidence>
<dbReference type="SUPFAM" id="SSF55785">
    <property type="entry name" value="PYP-like sensor domain (PAS domain)"/>
    <property type="match status" value="3"/>
</dbReference>
<feature type="domain" description="PAS" evidence="8">
    <location>
        <begin position="60"/>
        <end position="130"/>
    </location>
</feature>
<dbReference type="SUPFAM" id="SSF52172">
    <property type="entry name" value="CheY-like"/>
    <property type="match status" value="1"/>
</dbReference>
<dbReference type="InterPro" id="IPR013767">
    <property type="entry name" value="PAS_fold"/>
</dbReference>
<feature type="domain" description="PAC" evidence="9">
    <location>
        <begin position="391"/>
        <end position="443"/>
    </location>
</feature>
<dbReference type="EC" id="2.7.13.3" evidence="2"/>
<dbReference type="Gene3D" id="1.10.287.130">
    <property type="match status" value="1"/>
</dbReference>
<dbReference type="Gene3D" id="3.30.450.20">
    <property type="entry name" value="PAS domain"/>
    <property type="match status" value="3"/>
</dbReference>
<dbReference type="Pfam" id="PF00072">
    <property type="entry name" value="Response_reg"/>
    <property type="match status" value="1"/>
</dbReference>
<dbReference type="SMART" id="SM00448">
    <property type="entry name" value="REC"/>
    <property type="match status" value="1"/>
</dbReference>
<evidence type="ECO:0000256" key="4">
    <source>
        <dbReference type="PROSITE-ProRule" id="PRU00169"/>
    </source>
</evidence>
<dbReference type="PANTHER" id="PTHR45339">
    <property type="entry name" value="HYBRID SIGNAL TRANSDUCTION HISTIDINE KINASE J"/>
    <property type="match status" value="1"/>
</dbReference>
<dbReference type="Pfam" id="PF00989">
    <property type="entry name" value="PAS"/>
    <property type="match status" value="1"/>
</dbReference>
<reference evidence="10 11" key="1">
    <citation type="submission" date="2020-08" db="EMBL/GenBank/DDBJ databases">
        <title>Genomic Encyclopedia of Type Strains, Phase IV (KMG-IV): sequencing the most valuable type-strain genomes for metagenomic binning, comparative biology and taxonomic classification.</title>
        <authorList>
            <person name="Goeker M."/>
        </authorList>
    </citation>
    <scope>NUCLEOTIDE SEQUENCE [LARGE SCALE GENOMIC DNA]</scope>
    <source>
        <strain evidence="10 11">DSM 105074</strain>
    </source>
</reference>
<evidence type="ECO:0000256" key="3">
    <source>
        <dbReference type="ARBA" id="ARBA00022553"/>
    </source>
</evidence>
<dbReference type="SMART" id="SM00086">
    <property type="entry name" value="PAC"/>
    <property type="match status" value="2"/>
</dbReference>
<dbReference type="SUPFAM" id="SSF47384">
    <property type="entry name" value="Homodimeric domain of signal transducing histidine kinase"/>
    <property type="match status" value="1"/>
</dbReference>
<dbReference type="PANTHER" id="PTHR45339:SF5">
    <property type="entry name" value="HISTIDINE KINASE"/>
    <property type="match status" value="1"/>
</dbReference>
<dbReference type="Gene3D" id="3.40.50.2300">
    <property type="match status" value="1"/>
</dbReference>
<dbReference type="CDD" id="cd17546">
    <property type="entry name" value="REC_hyHK_CKI1_RcsC-like"/>
    <property type="match status" value="1"/>
</dbReference>
<sequence length="831" mass="95424">MASIDLWQRRWEEERTARLEAEKRLERKASELFEANEQLRTLNEQLKRKINERAEALRDSELRYRQLIESASDIIYRLDENGLLTYVNPIGLEKFGYNPEESMGRLFVDFIHPEHKEEVISFYNQVRETQQERSYFEFKAIAGNGEELWLGQNLQLIFSNGPERKILEYIAVARDITARRAAERELQTTQLRLSSLITNLHAGVLVEDQNRHIVLVNQNFCNLFDPSLRPNQLVGLHFSQFIEKYQHFFAGESTFTSRIEALISQKEPVINETVEMVDGRYLERNYIPIFSAGAYLGHLWQYTDVTDRNQSEALIRRSEEKYRGIIENMELGLLEVDNEDRITKVYDRFCKMVGYEASELLGKKAAALFMPPNYLDLMDMQHQKRQQGESSTYEVPMRKKNGDTIWVLISGAPIFDEEGKVEGSIGMHYDITYRKQLEDDLALAKQVAEASQEAEKQFLANMSHEIRTPLNAIVGMANLLYDTSPNPQQLEYLDILKVSSNFLLSLISDLLDMAKIEAGRVEVNSRPFDLLGTLRTMQKTFQLKVEGEGRPVSVEFESNSCPEGMVLGDEMLLTQILLNLLGNADKFTERGAFGLRVREVERRGESTLLEFQVYDSGKGIPEEKLDLIFQKFQQVNDSSRQKHQGTGLGLAIVKQLILLQGGEIKVQSRLRQGTTFTFTLPYRLLHEPARSTQKTDVSLKTNGQGTLEGYRILVVEDNLLNQKYISTLLSKWKVNFQLAKDGREAVEMAQKKAYQLILMDIQMPIMNGYESTIAIRSTSNPNQQTPIVALTASAMLDQRNMALTSGMNDFLSKPFTPTQLEEKLKEFLHYD</sequence>
<accession>A0A840TVQ3</accession>
<dbReference type="Proteomes" id="UP000557307">
    <property type="component" value="Unassembled WGS sequence"/>
</dbReference>
<dbReference type="Pfam" id="PF02518">
    <property type="entry name" value="HATPase_c"/>
    <property type="match status" value="1"/>
</dbReference>
<evidence type="ECO:0000259" key="7">
    <source>
        <dbReference type="PROSITE" id="PS50110"/>
    </source>
</evidence>
<dbReference type="InterPro" id="IPR000014">
    <property type="entry name" value="PAS"/>
</dbReference>
<dbReference type="SMART" id="SM00091">
    <property type="entry name" value="PAS"/>
    <property type="match status" value="3"/>
</dbReference>
<dbReference type="Pfam" id="PF00512">
    <property type="entry name" value="HisKA"/>
    <property type="match status" value="1"/>
</dbReference>
<dbReference type="CDD" id="cd00082">
    <property type="entry name" value="HisKA"/>
    <property type="match status" value="1"/>
</dbReference>
<dbReference type="SMART" id="SM00388">
    <property type="entry name" value="HisKA"/>
    <property type="match status" value="1"/>
</dbReference>
<dbReference type="PRINTS" id="PR00344">
    <property type="entry name" value="BCTRLSENSOR"/>
</dbReference>
<gene>
    <name evidence="10" type="ORF">HNQ92_005487</name>
</gene>
<dbReference type="NCBIfam" id="TIGR00229">
    <property type="entry name" value="sensory_box"/>
    <property type="match status" value="2"/>
</dbReference>
<dbReference type="SUPFAM" id="SSF55874">
    <property type="entry name" value="ATPase domain of HSP90 chaperone/DNA topoisomerase II/histidine kinase"/>
    <property type="match status" value="1"/>
</dbReference>
<dbReference type="Gene3D" id="3.30.565.10">
    <property type="entry name" value="Histidine kinase-like ATPase, C-terminal domain"/>
    <property type="match status" value="1"/>
</dbReference>
<feature type="domain" description="PAS" evidence="8">
    <location>
        <begin position="318"/>
        <end position="388"/>
    </location>
</feature>
<organism evidence="10 11">
    <name type="scientific">Rhabdobacter roseus</name>
    <dbReference type="NCBI Taxonomy" id="1655419"/>
    <lineage>
        <taxon>Bacteria</taxon>
        <taxon>Pseudomonadati</taxon>
        <taxon>Bacteroidota</taxon>
        <taxon>Cytophagia</taxon>
        <taxon>Cytophagales</taxon>
        <taxon>Cytophagaceae</taxon>
        <taxon>Rhabdobacter</taxon>
    </lineage>
</organism>
<name>A0A840TVQ3_9BACT</name>
<dbReference type="CDD" id="cd00130">
    <property type="entry name" value="PAS"/>
    <property type="match status" value="2"/>
</dbReference>
<dbReference type="InterPro" id="IPR035965">
    <property type="entry name" value="PAS-like_dom_sf"/>
</dbReference>
<proteinExistence type="predicted"/>
<dbReference type="PROSITE" id="PS50110">
    <property type="entry name" value="RESPONSE_REGULATORY"/>
    <property type="match status" value="1"/>
</dbReference>
<dbReference type="RefSeq" id="WP_184179313.1">
    <property type="nucleotide sequence ID" value="NZ_JACHGF010000016.1"/>
</dbReference>
<dbReference type="GO" id="GO:0006355">
    <property type="term" value="P:regulation of DNA-templated transcription"/>
    <property type="evidence" value="ECO:0007669"/>
    <property type="project" value="InterPro"/>
</dbReference>
<comment type="caution">
    <text evidence="10">The sequence shown here is derived from an EMBL/GenBank/DDBJ whole genome shotgun (WGS) entry which is preliminary data.</text>
</comment>
<dbReference type="InterPro" id="IPR036097">
    <property type="entry name" value="HisK_dim/P_sf"/>
</dbReference>
<dbReference type="InterPro" id="IPR001789">
    <property type="entry name" value="Sig_transdc_resp-reg_receiver"/>
</dbReference>
<dbReference type="InterPro" id="IPR001610">
    <property type="entry name" value="PAC"/>
</dbReference>
<evidence type="ECO:0000256" key="2">
    <source>
        <dbReference type="ARBA" id="ARBA00012438"/>
    </source>
</evidence>
<feature type="domain" description="PAC" evidence="9">
    <location>
        <begin position="134"/>
        <end position="188"/>
    </location>
</feature>
<dbReference type="Pfam" id="PF13426">
    <property type="entry name" value="PAS_9"/>
    <property type="match status" value="2"/>
</dbReference>
<dbReference type="InterPro" id="IPR004358">
    <property type="entry name" value="Sig_transdc_His_kin-like_C"/>
</dbReference>